<evidence type="ECO:0000313" key="13">
    <source>
        <dbReference type="Proteomes" id="UP000182763"/>
    </source>
</evidence>
<evidence type="ECO:0000259" key="10">
    <source>
        <dbReference type="Pfam" id="PF01435"/>
    </source>
</evidence>
<dbReference type="AlphaFoldDB" id="A0A1J5GU73"/>
<feature type="active site" description="Proton donor" evidence="6">
    <location>
        <position position="320"/>
    </location>
</feature>
<dbReference type="GO" id="GO:0046872">
    <property type="term" value="F:metal ion binding"/>
    <property type="evidence" value="ECO:0007669"/>
    <property type="project" value="UniProtKB-KW"/>
</dbReference>
<feature type="domain" description="Peptidase M48" evidence="10">
    <location>
        <begin position="173"/>
        <end position="372"/>
    </location>
</feature>
<evidence type="ECO:0000256" key="3">
    <source>
        <dbReference type="ARBA" id="ARBA00022801"/>
    </source>
</evidence>
<dbReference type="Gene3D" id="3.30.2010.10">
    <property type="entry name" value="Metalloproteases ('zincins'), catalytic domain"/>
    <property type="match status" value="1"/>
</dbReference>
<feature type="binding site" evidence="7">
    <location>
        <position position="245"/>
    </location>
    <ligand>
        <name>Zn(2+)</name>
        <dbReference type="ChEBI" id="CHEBI:29105"/>
        <note>catalytic</note>
    </ligand>
</feature>
<dbReference type="CDD" id="cd07343">
    <property type="entry name" value="M48A_Zmpste24p_like"/>
    <property type="match status" value="1"/>
</dbReference>
<feature type="transmembrane region" description="Helical" evidence="9">
    <location>
        <begin position="137"/>
        <end position="161"/>
    </location>
</feature>
<dbReference type="Pfam" id="PF16491">
    <property type="entry name" value="Peptidase_M48_N"/>
    <property type="match status" value="1"/>
</dbReference>
<evidence type="ECO:0000256" key="9">
    <source>
        <dbReference type="SAM" id="Phobius"/>
    </source>
</evidence>
<keyword evidence="3 8" id="KW-0378">Hydrolase</keyword>
<keyword evidence="9" id="KW-0472">Membrane</keyword>
<dbReference type="STRING" id="1805029.AUK42_03520"/>
<organism evidence="12 13">
    <name type="scientific">Candidatus Infernicultor aquiphilus</name>
    <dbReference type="NCBI Taxonomy" id="1805029"/>
    <lineage>
        <taxon>Bacteria</taxon>
        <taxon>Pseudomonadati</taxon>
        <taxon>Atribacterota</taxon>
        <taxon>Candidatus Phoenicimicrobiia</taxon>
        <taxon>Candidatus Pheonicimicrobiales</taxon>
        <taxon>Candidatus Phoenicimicrobiaceae</taxon>
        <taxon>Candidatus Infernicultor</taxon>
    </lineage>
</organism>
<protein>
    <recommendedName>
        <fullName evidence="14">Peptidase M48</fullName>
    </recommendedName>
</protein>
<dbReference type="GO" id="GO:0004222">
    <property type="term" value="F:metalloendopeptidase activity"/>
    <property type="evidence" value="ECO:0007669"/>
    <property type="project" value="InterPro"/>
</dbReference>
<dbReference type="InterPro" id="IPR027057">
    <property type="entry name" value="CAXX_Prtase_1"/>
</dbReference>
<keyword evidence="1 8" id="KW-0645">Protease</keyword>
<gene>
    <name evidence="12" type="ORF">AUK42_03520</name>
</gene>
<feature type="transmembrane region" description="Helical" evidence="9">
    <location>
        <begin position="293"/>
        <end position="312"/>
    </location>
</feature>
<feature type="transmembrane region" description="Helical" evidence="9">
    <location>
        <begin position="255"/>
        <end position="273"/>
    </location>
</feature>
<evidence type="ECO:0000256" key="1">
    <source>
        <dbReference type="ARBA" id="ARBA00022670"/>
    </source>
</evidence>
<evidence type="ECO:0000256" key="7">
    <source>
        <dbReference type="PIRSR" id="PIRSR627057-2"/>
    </source>
</evidence>
<sequence length="387" mass="45630">MEKCNQVINQGKQKQAKEYQKKKIIFKIVGAALFLSYFLILIFCNFSFTIKEKIWHFIDLEWQVIALYIFFVLTAYNLISLPLEFYTSYTFEHKYHFSTQTVKDWFKDYLKSYLLSLSLAVPIMEGIYWAIRIFPLNWYLIVSIFTIFLTVLLSYLSPIWLTPLFFKLKKIEEDNELAQRLIRLCNRINTKVKGVYEINFSSKTTKANAYLSGLGNTRRIVIADNLLENFTLDEAEVVFAHELGHQVHKDLIKGIFWINLMYLGAFYFTSLILKKFSFYLRYELSDISNFPAFALSMVVIIFLGGIPLNFYFRKREWNADKFALKITQKGDAFITSMAKFTNRDLADAYPYPLIEFLFYTHPSIGKRINYAQNFKKKIGLKCKKIIL</sequence>
<keyword evidence="9" id="KW-1133">Transmembrane helix</keyword>
<feature type="transmembrane region" description="Helical" evidence="9">
    <location>
        <begin position="24"/>
        <end position="48"/>
    </location>
</feature>
<evidence type="ECO:0008006" key="14">
    <source>
        <dbReference type="Google" id="ProtNLM"/>
    </source>
</evidence>
<keyword evidence="9" id="KW-0812">Transmembrane</keyword>
<evidence type="ECO:0000256" key="2">
    <source>
        <dbReference type="ARBA" id="ARBA00022723"/>
    </source>
</evidence>
<dbReference type="PANTHER" id="PTHR10120">
    <property type="entry name" value="CAAX PRENYL PROTEASE 1"/>
    <property type="match status" value="1"/>
</dbReference>
<evidence type="ECO:0000256" key="4">
    <source>
        <dbReference type="ARBA" id="ARBA00022833"/>
    </source>
</evidence>
<name>A0A1J5GU73_9BACT</name>
<keyword evidence="5 8" id="KW-0482">Metalloprotease</keyword>
<feature type="domain" description="CAAX prenyl protease 1 N-terminal" evidence="11">
    <location>
        <begin position="4"/>
        <end position="167"/>
    </location>
</feature>
<keyword evidence="2 7" id="KW-0479">Metal-binding</keyword>
<keyword evidence="4 7" id="KW-0862">Zinc</keyword>
<dbReference type="EMBL" id="MNYY01000069">
    <property type="protein sequence ID" value="OIP71350.1"/>
    <property type="molecule type" value="Genomic_DNA"/>
</dbReference>
<proteinExistence type="inferred from homology"/>
<reference evidence="12 13" key="1">
    <citation type="journal article" date="2016" name="Environ. Microbiol.">
        <title>Genomic resolution of a cold subsurface aquifer community provides metabolic insights for novel microbes adapted to high CO concentrations.</title>
        <authorList>
            <person name="Probst A.J."/>
            <person name="Castelle C.J."/>
            <person name="Singh A."/>
            <person name="Brown C.T."/>
            <person name="Anantharaman K."/>
            <person name="Sharon I."/>
            <person name="Hug L.A."/>
            <person name="Burstein D."/>
            <person name="Emerson J.B."/>
            <person name="Thomas B.C."/>
            <person name="Banfield J.F."/>
        </authorList>
    </citation>
    <scope>NUCLEOTIDE SEQUENCE [LARGE SCALE GENOMIC DNA]</scope>
    <source>
        <strain evidence="12">CG2_30_33_13</strain>
    </source>
</reference>
<evidence type="ECO:0000256" key="6">
    <source>
        <dbReference type="PIRSR" id="PIRSR627057-1"/>
    </source>
</evidence>
<dbReference type="Proteomes" id="UP000182763">
    <property type="component" value="Unassembled WGS sequence"/>
</dbReference>
<accession>A0A1J5GU73</accession>
<dbReference type="Pfam" id="PF01435">
    <property type="entry name" value="Peptidase_M48"/>
    <property type="match status" value="1"/>
</dbReference>
<dbReference type="InterPro" id="IPR032456">
    <property type="entry name" value="Peptidase_M48_N"/>
</dbReference>
<comment type="caution">
    <text evidence="12">The sequence shown here is derived from an EMBL/GenBank/DDBJ whole genome shotgun (WGS) entry which is preliminary data.</text>
</comment>
<dbReference type="InterPro" id="IPR001915">
    <property type="entry name" value="Peptidase_M48"/>
</dbReference>
<evidence type="ECO:0000256" key="5">
    <source>
        <dbReference type="ARBA" id="ARBA00023049"/>
    </source>
</evidence>
<feature type="active site" evidence="6">
    <location>
        <position position="242"/>
    </location>
</feature>
<evidence type="ECO:0000256" key="8">
    <source>
        <dbReference type="RuleBase" id="RU003983"/>
    </source>
</evidence>
<feature type="binding site" evidence="7">
    <location>
        <position position="241"/>
    </location>
    <ligand>
        <name>Zn(2+)</name>
        <dbReference type="ChEBI" id="CHEBI:29105"/>
        <note>catalytic</note>
    </ligand>
</feature>
<dbReference type="GO" id="GO:0071586">
    <property type="term" value="P:CAAX-box protein processing"/>
    <property type="evidence" value="ECO:0007669"/>
    <property type="project" value="InterPro"/>
</dbReference>
<comment type="cofactor">
    <cofactor evidence="7 8">
        <name>Zn(2+)</name>
        <dbReference type="ChEBI" id="CHEBI:29105"/>
    </cofactor>
    <text evidence="7 8">Binds 1 zinc ion per subunit.</text>
</comment>
<comment type="similarity">
    <text evidence="8">Belongs to the peptidase M48 family.</text>
</comment>
<feature type="transmembrane region" description="Helical" evidence="9">
    <location>
        <begin position="113"/>
        <end position="131"/>
    </location>
</feature>
<evidence type="ECO:0000313" key="12">
    <source>
        <dbReference type="EMBL" id="OIP71350.1"/>
    </source>
</evidence>
<evidence type="ECO:0000259" key="11">
    <source>
        <dbReference type="Pfam" id="PF16491"/>
    </source>
</evidence>
<feature type="binding site" evidence="7">
    <location>
        <position position="316"/>
    </location>
    <ligand>
        <name>Zn(2+)</name>
        <dbReference type="ChEBI" id="CHEBI:29105"/>
        <note>catalytic</note>
    </ligand>
</feature>
<feature type="transmembrane region" description="Helical" evidence="9">
    <location>
        <begin position="60"/>
        <end position="79"/>
    </location>
</feature>